<comment type="caution">
    <text evidence="3">The sequence shown here is derived from an EMBL/GenBank/DDBJ whole genome shotgun (WGS) entry which is preliminary data.</text>
</comment>
<sequence length="104" mass="12102">MKRTLLREAAERDVERGFSHYLEEAGADIALAFIEEIDTALEHIERHPGTGSPRYGELFDFPGLRCWLVSRFPYALFYVEHDEYLDVIRVLHQQSEIPAQLPIE</sequence>
<evidence type="ECO:0000313" key="3">
    <source>
        <dbReference type="EMBL" id="RQP24549.1"/>
    </source>
</evidence>
<reference evidence="3 4" key="2">
    <citation type="submission" date="2018-12" db="EMBL/GenBank/DDBJ databases">
        <title>Rhizobacter gummiphilus sp. nov., a rubber-degrading bacterium isolated from the soil of a botanical garden in Japan.</title>
        <authorList>
            <person name="Shunsuke S.S."/>
        </authorList>
    </citation>
    <scope>NUCLEOTIDE SEQUENCE [LARGE SCALE GENOMIC DNA]</scope>
    <source>
        <strain evidence="3 4">S-16</strain>
    </source>
</reference>
<dbReference type="InterPro" id="IPR051803">
    <property type="entry name" value="TA_system_RelE-like_toxin"/>
</dbReference>
<dbReference type="PANTHER" id="PTHR33755:SF8">
    <property type="entry name" value="TOXIN PARE2"/>
    <property type="match status" value="1"/>
</dbReference>
<evidence type="ECO:0000313" key="4">
    <source>
        <dbReference type="Proteomes" id="UP000267464"/>
    </source>
</evidence>
<accession>A0A3N7JUH7</accession>
<gene>
    <name evidence="3" type="ORF">DZC73_14810</name>
</gene>
<dbReference type="Pfam" id="PF05016">
    <property type="entry name" value="ParE_toxin"/>
    <property type="match status" value="1"/>
</dbReference>
<protein>
    <submittedName>
        <fullName evidence="3">Type II toxin-antitoxin system RelE/ParE family toxin</fullName>
    </submittedName>
</protein>
<keyword evidence="2" id="KW-1277">Toxin-antitoxin system</keyword>
<dbReference type="InterPro" id="IPR007712">
    <property type="entry name" value="RelE/ParE_toxin"/>
</dbReference>
<organism evidence="3 4">
    <name type="scientific">Piscinibacter terrae</name>
    <dbReference type="NCBI Taxonomy" id="2496871"/>
    <lineage>
        <taxon>Bacteria</taxon>
        <taxon>Pseudomonadati</taxon>
        <taxon>Pseudomonadota</taxon>
        <taxon>Betaproteobacteria</taxon>
        <taxon>Burkholderiales</taxon>
        <taxon>Sphaerotilaceae</taxon>
        <taxon>Piscinibacter</taxon>
    </lineage>
</organism>
<comment type="similarity">
    <text evidence="1">Belongs to the RelE toxin family.</text>
</comment>
<dbReference type="PANTHER" id="PTHR33755">
    <property type="entry name" value="TOXIN PARE1-RELATED"/>
    <property type="match status" value="1"/>
</dbReference>
<dbReference type="OrthoDB" id="276174at2"/>
<evidence type="ECO:0000256" key="2">
    <source>
        <dbReference type="ARBA" id="ARBA00022649"/>
    </source>
</evidence>
<dbReference type="AlphaFoldDB" id="A0A3N7JUH7"/>
<dbReference type="EMBL" id="QUSW01000003">
    <property type="protein sequence ID" value="RQP24549.1"/>
    <property type="molecule type" value="Genomic_DNA"/>
</dbReference>
<dbReference type="InterPro" id="IPR035093">
    <property type="entry name" value="RelE/ParE_toxin_dom_sf"/>
</dbReference>
<evidence type="ECO:0000256" key="1">
    <source>
        <dbReference type="ARBA" id="ARBA00006226"/>
    </source>
</evidence>
<name>A0A3N7JUH7_9BURK</name>
<dbReference type="Gene3D" id="3.30.2310.20">
    <property type="entry name" value="RelE-like"/>
    <property type="match status" value="1"/>
</dbReference>
<proteinExistence type="inferred from homology"/>
<reference evidence="3 4" key="1">
    <citation type="submission" date="2018-08" db="EMBL/GenBank/DDBJ databases">
        <authorList>
            <person name="Khan S.A."/>
            <person name="Jeon C.O."/>
            <person name="Chun B.H."/>
            <person name="Jeong S.E."/>
        </authorList>
    </citation>
    <scope>NUCLEOTIDE SEQUENCE [LARGE SCALE GENOMIC DNA]</scope>
    <source>
        <strain evidence="3 4">S-16</strain>
    </source>
</reference>
<dbReference type="Proteomes" id="UP000267464">
    <property type="component" value="Unassembled WGS sequence"/>
</dbReference>
<keyword evidence="4" id="KW-1185">Reference proteome</keyword>
<dbReference type="RefSeq" id="WP_124541086.1">
    <property type="nucleotide sequence ID" value="NZ_QUSW01000003.1"/>
</dbReference>